<name>A0ABW5YR55_9SPHI</name>
<protein>
    <submittedName>
        <fullName evidence="1">DUF3892 domain-containing protein</fullName>
    </submittedName>
</protein>
<comment type="caution">
    <text evidence="1">The sequence shown here is derived from an EMBL/GenBank/DDBJ whole genome shotgun (WGS) entry which is preliminary data.</text>
</comment>
<gene>
    <name evidence="1" type="ORF">ACFS6I_01290</name>
</gene>
<evidence type="ECO:0000313" key="1">
    <source>
        <dbReference type="EMBL" id="MFD2902540.1"/>
    </source>
</evidence>
<keyword evidence="2" id="KW-1185">Reference proteome</keyword>
<organism evidence="1 2">
    <name type="scientific">Sphingobacterium anhuiense</name>
    <dbReference type="NCBI Taxonomy" id="493780"/>
    <lineage>
        <taxon>Bacteria</taxon>
        <taxon>Pseudomonadati</taxon>
        <taxon>Bacteroidota</taxon>
        <taxon>Sphingobacteriia</taxon>
        <taxon>Sphingobacteriales</taxon>
        <taxon>Sphingobacteriaceae</taxon>
        <taxon>Sphingobacterium</taxon>
    </lineage>
</organism>
<dbReference type="Pfam" id="PF13031">
    <property type="entry name" value="DUF3892"/>
    <property type="match status" value="1"/>
</dbReference>
<dbReference type="InterPro" id="IPR024997">
    <property type="entry name" value="DUF3892"/>
</dbReference>
<accession>A0ABW5YR55</accession>
<dbReference type="Proteomes" id="UP001597509">
    <property type="component" value="Unassembled WGS sequence"/>
</dbReference>
<dbReference type="RefSeq" id="WP_380917580.1">
    <property type="nucleotide sequence ID" value="NZ_JBHUPE010000001.1"/>
</dbReference>
<sequence>MATKHEVKCIKKTNRTSAYERIEFIGGINHDGGRWKLSQEAAIEGIENGTWDFFVKKDGVSVDVIVAISAYGNKYLKTKNDGEQPNNLLSLPECP</sequence>
<evidence type="ECO:0000313" key="2">
    <source>
        <dbReference type="Proteomes" id="UP001597509"/>
    </source>
</evidence>
<dbReference type="EMBL" id="JBHUPE010000001">
    <property type="protein sequence ID" value="MFD2902540.1"/>
    <property type="molecule type" value="Genomic_DNA"/>
</dbReference>
<proteinExistence type="predicted"/>
<reference evidence="2" key="1">
    <citation type="journal article" date="2019" name="Int. J. Syst. Evol. Microbiol.">
        <title>The Global Catalogue of Microorganisms (GCM) 10K type strain sequencing project: providing services to taxonomists for standard genome sequencing and annotation.</title>
        <authorList>
            <consortium name="The Broad Institute Genomics Platform"/>
            <consortium name="The Broad Institute Genome Sequencing Center for Infectious Disease"/>
            <person name="Wu L."/>
            <person name="Ma J."/>
        </authorList>
    </citation>
    <scope>NUCLEOTIDE SEQUENCE [LARGE SCALE GENOMIC DNA]</scope>
    <source>
        <strain evidence="2">KCTC 22209</strain>
    </source>
</reference>